<dbReference type="AlphaFoldDB" id="A0A850NLW9"/>
<keyword evidence="3" id="KW-0472">Membrane</keyword>
<dbReference type="RefSeq" id="WP_176622156.1">
    <property type="nucleotide sequence ID" value="NZ_JABXXQ010000036.1"/>
</dbReference>
<dbReference type="SUPFAM" id="SSF160544">
    <property type="entry name" value="EscU C-terminal domain-like"/>
    <property type="match status" value="1"/>
</dbReference>
<dbReference type="PRINTS" id="PR00950">
    <property type="entry name" value="TYPE3IMSPROT"/>
</dbReference>
<protein>
    <submittedName>
        <fullName evidence="5">EscU/YscU/HrcU family type III secretion system export apparatus switch protein</fullName>
    </submittedName>
    <submittedName>
        <fullName evidence="4">Type III secretion protein U</fullName>
    </submittedName>
</protein>
<feature type="transmembrane region" description="Helical" evidence="3">
    <location>
        <begin position="188"/>
        <end position="209"/>
    </location>
</feature>
<organism evidence="5 7">
    <name type="scientific">Endobacter medicaginis</name>
    <dbReference type="NCBI Taxonomy" id="1181271"/>
    <lineage>
        <taxon>Bacteria</taxon>
        <taxon>Pseudomonadati</taxon>
        <taxon>Pseudomonadota</taxon>
        <taxon>Alphaproteobacteria</taxon>
        <taxon>Acetobacterales</taxon>
        <taxon>Acetobacteraceae</taxon>
        <taxon>Endobacter</taxon>
    </lineage>
</organism>
<dbReference type="PANTHER" id="PTHR30531">
    <property type="entry name" value="FLAGELLAR BIOSYNTHETIC PROTEIN FLHB"/>
    <property type="match status" value="1"/>
</dbReference>
<sequence>MAGSSEDKTLPASAKKLREARKKGQVAKSKDFVTAAVTLAAIGCVMTQWGQIAAHFAVLIGHAGDLVTRPLAQALPPLASEIAEVALRILAPLLAGILAAAILSSVIATGGPAFSLDPIVPKPQKLNPAEGIKKIVSTRGLVEVAKSLLKLALLGAIAWQVVRASLQQMVELPACGLQCSGMVLRGSLLPLAMAGAAVFAVFGLADLGLQRWLFMRDQRMSHTERKNEHKNSEGNPLVKSAHRRERREASNLRAGLNQASFVITGAKLAVAMRYNAVDTKVPTVVARVEDADVTEFVQEARRLKLPLLHDPETARMLHAKVPVGHSIPQDLFTPVIMAMKRLGMLG</sequence>
<accession>A0A850NLW9</accession>
<dbReference type="GO" id="GO:0005886">
    <property type="term" value="C:plasma membrane"/>
    <property type="evidence" value="ECO:0007669"/>
    <property type="project" value="TreeGrafter"/>
</dbReference>
<reference evidence="4 6" key="2">
    <citation type="submission" date="2020-08" db="EMBL/GenBank/DDBJ databases">
        <title>Genomic Encyclopedia of Type Strains, Phase III (KMG-III): the genomes of soil and plant-associated and newly described type strains.</title>
        <authorList>
            <person name="Whitman W."/>
        </authorList>
    </citation>
    <scope>NUCLEOTIDE SEQUENCE [LARGE SCALE GENOMIC DNA]</scope>
    <source>
        <strain evidence="4 6">CECT 8088</strain>
    </source>
</reference>
<keyword evidence="3" id="KW-0812">Transmembrane</keyword>
<evidence type="ECO:0000256" key="1">
    <source>
        <dbReference type="ARBA" id="ARBA00010690"/>
    </source>
</evidence>
<keyword evidence="3" id="KW-1133">Transmembrane helix</keyword>
<evidence type="ECO:0000256" key="2">
    <source>
        <dbReference type="SAM" id="MobiDB-lite"/>
    </source>
</evidence>
<proteinExistence type="inferred from homology"/>
<feature type="compositionally biased region" description="Basic and acidic residues" evidence="2">
    <location>
        <begin position="223"/>
        <end position="232"/>
    </location>
</feature>
<evidence type="ECO:0000313" key="5">
    <source>
        <dbReference type="EMBL" id="NVN29439.1"/>
    </source>
</evidence>
<evidence type="ECO:0000256" key="3">
    <source>
        <dbReference type="SAM" id="Phobius"/>
    </source>
</evidence>
<dbReference type="PANTHER" id="PTHR30531:SF12">
    <property type="entry name" value="FLAGELLAR BIOSYNTHETIC PROTEIN FLHB"/>
    <property type="match status" value="1"/>
</dbReference>
<evidence type="ECO:0000313" key="4">
    <source>
        <dbReference type="EMBL" id="MBB3175274.1"/>
    </source>
</evidence>
<dbReference type="Proteomes" id="UP000557688">
    <property type="component" value="Unassembled WGS sequence"/>
</dbReference>
<feature type="region of interest" description="Disordered" evidence="2">
    <location>
        <begin position="223"/>
        <end position="242"/>
    </location>
</feature>
<feature type="transmembrane region" description="Helical" evidence="3">
    <location>
        <begin position="85"/>
        <end position="108"/>
    </location>
</feature>
<comment type="caution">
    <text evidence="5">The sequence shown here is derived from an EMBL/GenBank/DDBJ whole genome shotgun (WGS) entry which is preliminary data.</text>
</comment>
<dbReference type="InterPro" id="IPR029025">
    <property type="entry name" value="T3SS_substrate_exporter_C"/>
</dbReference>
<comment type="similarity">
    <text evidence="1">Belongs to the type III secretion exporter family.</text>
</comment>
<dbReference type="EMBL" id="JACHXV010000023">
    <property type="protein sequence ID" value="MBB3175274.1"/>
    <property type="molecule type" value="Genomic_DNA"/>
</dbReference>
<dbReference type="Proteomes" id="UP000565205">
    <property type="component" value="Unassembled WGS sequence"/>
</dbReference>
<keyword evidence="6" id="KW-1185">Reference proteome</keyword>
<dbReference type="GO" id="GO:0009306">
    <property type="term" value="P:protein secretion"/>
    <property type="evidence" value="ECO:0007669"/>
    <property type="project" value="InterPro"/>
</dbReference>
<gene>
    <name evidence="4" type="ORF">FHR90_003128</name>
    <name evidence="5" type="ORF">HUK83_03680</name>
</gene>
<dbReference type="InterPro" id="IPR006135">
    <property type="entry name" value="T3SS_substrate_exporter"/>
</dbReference>
<dbReference type="Pfam" id="PF01312">
    <property type="entry name" value="Bac_export_2"/>
    <property type="match status" value="1"/>
</dbReference>
<dbReference type="EMBL" id="JABXXQ010000036">
    <property type="protein sequence ID" value="NVN29439.1"/>
    <property type="molecule type" value="Genomic_DNA"/>
</dbReference>
<reference evidence="5 7" key="1">
    <citation type="submission" date="2020-06" db="EMBL/GenBank/DDBJ databases">
        <title>Description of novel acetic acid bacteria.</title>
        <authorList>
            <person name="Sombolestani A."/>
        </authorList>
    </citation>
    <scope>NUCLEOTIDE SEQUENCE [LARGE SCALE GENOMIC DNA]</scope>
    <source>
        <strain evidence="5 7">LMG 26838</strain>
    </source>
</reference>
<name>A0A850NLW9_9PROT</name>
<evidence type="ECO:0000313" key="6">
    <source>
        <dbReference type="Proteomes" id="UP000557688"/>
    </source>
</evidence>
<evidence type="ECO:0000313" key="7">
    <source>
        <dbReference type="Proteomes" id="UP000565205"/>
    </source>
</evidence>
<dbReference type="Gene3D" id="3.40.1690.10">
    <property type="entry name" value="secretion proteins EscU"/>
    <property type="match status" value="1"/>
</dbReference>